<comment type="function">
    <text evidence="6">Exhibits a very high intrinsic GTPase hydrolysis rate. Involved in the addition of a carboxymethylaminomethyl (cmnm) group at the wobble position (U34) of certain tRNAs, forming tRNA-cmnm(5)s(2)U34.</text>
</comment>
<dbReference type="PANTHER" id="PTHR42714">
    <property type="entry name" value="TRNA MODIFICATION GTPASE GTPBP3"/>
    <property type="match status" value="1"/>
</dbReference>
<keyword evidence="3 6" id="KW-0547">Nucleotide-binding</keyword>
<dbReference type="HAMAP" id="MF_00379">
    <property type="entry name" value="GTPase_MnmE"/>
    <property type="match status" value="1"/>
</dbReference>
<dbReference type="InterPro" id="IPR025867">
    <property type="entry name" value="MnmE_helical"/>
</dbReference>
<feature type="binding site" evidence="6">
    <location>
        <begin position="247"/>
        <end position="253"/>
    </location>
    <ligand>
        <name>GTP</name>
        <dbReference type="ChEBI" id="CHEBI:37565"/>
    </ligand>
</feature>
<feature type="binding site" evidence="6">
    <location>
        <begin position="340"/>
        <end position="342"/>
    </location>
    <ligand>
        <name>GTP</name>
        <dbReference type="ChEBI" id="CHEBI:37565"/>
    </ligand>
</feature>
<dbReference type="InterPro" id="IPR018948">
    <property type="entry name" value="GTP-bd_TrmE_N"/>
</dbReference>
<dbReference type="InterPro" id="IPR027417">
    <property type="entry name" value="P-loop_NTPase"/>
</dbReference>
<dbReference type="InterPro" id="IPR006073">
    <property type="entry name" value="GTP-bd"/>
</dbReference>
<dbReference type="InterPro" id="IPR027266">
    <property type="entry name" value="TrmE/GcvT-like"/>
</dbReference>
<protein>
    <recommendedName>
        <fullName evidence="6">tRNA modification GTPase MnmE</fullName>
        <ecNumber evidence="6">3.6.-.-</ecNumber>
    </recommendedName>
</protein>
<dbReference type="CDD" id="cd14858">
    <property type="entry name" value="TrmE_N"/>
    <property type="match status" value="1"/>
</dbReference>
<dbReference type="NCBIfam" id="NF003661">
    <property type="entry name" value="PRK05291.1-3"/>
    <property type="match status" value="1"/>
</dbReference>
<evidence type="ECO:0000313" key="10">
    <source>
        <dbReference type="Proteomes" id="UP001205890"/>
    </source>
</evidence>
<dbReference type="Gene3D" id="3.30.1360.120">
    <property type="entry name" value="Probable tRNA modification gtpase trme, domain 1"/>
    <property type="match status" value="1"/>
</dbReference>
<keyword evidence="6" id="KW-0479">Metal-binding</keyword>
<feature type="binding site" evidence="6">
    <location>
        <position position="25"/>
    </location>
    <ligand>
        <name>(6S)-5-formyl-5,6,7,8-tetrahydrofolate</name>
        <dbReference type="ChEBI" id="CHEBI:57457"/>
    </ligand>
</feature>
<evidence type="ECO:0000256" key="6">
    <source>
        <dbReference type="HAMAP-Rule" id="MF_00379"/>
    </source>
</evidence>
<accession>A0ABT1LAZ5</accession>
<dbReference type="InterPro" id="IPR005225">
    <property type="entry name" value="Small_GTP-bd"/>
</dbReference>
<dbReference type="Gene3D" id="1.20.120.430">
    <property type="entry name" value="tRNA modification GTPase MnmE domain 2"/>
    <property type="match status" value="1"/>
</dbReference>
<evidence type="ECO:0000256" key="1">
    <source>
        <dbReference type="ARBA" id="ARBA00011043"/>
    </source>
</evidence>
<dbReference type="Pfam" id="PF12631">
    <property type="entry name" value="MnmE_helical"/>
    <property type="match status" value="1"/>
</dbReference>
<dbReference type="Proteomes" id="UP001205890">
    <property type="component" value="Unassembled WGS sequence"/>
</dbReference>
<keyword evidence="4 6" id="KW-0630">Potassium</keyword>
<dbReference type="EMBL" id="JANCLU010000007">
    <property type="protein sequence ID" value="MCP8938656.1"/>
    <property type="molecule type" value="Genomic_DNA"/>
</dbReference>
<feature type="binding site" evidence="6">
    <location>
        <position position="82"/>
    </location>
    <ligand>
        <name>(6S)-5-formyl-5,6,7,8-tetrahydrofolate</name>
        <dbReference type="ChEBI" id="CHEBI:57457"/>
    </ligand>
</feature>
<dbReference type="PROSITE" id="PS51709">
    <property type="entry name" value="G_TRME"/>
    <property type="match status" value="1"/>
</dbReference>
<evidence type="ECO:0000259" key="8">
    <source>
        <dbReference type="PROSITE" id="PS51709"/>
    </source>
</evidence>
<dbReference type="Pfam" id="PF01926">
    <property type="entry name" value="MMR_HSR1"/>
    <property type="match status" value="1"/>
</dbReference>
<evidence type="ECO:0000256" key="5">
    <source>
        <dbReference type="ARBA" id="ARBA00023134"/>
    </source>
</evidence>
<evidence type="ECO:0000256" key="3">
    <source>
        <dbReference type="ARBA" id="ARBA00022741"/>
    </source>
</evidence>
<evidence type="ECO:0000256" key="4">
    <source>
        <dbReference type="ARBA" id="ARBA00022958"/>
    </source>
</evidence>
<keyword evidence="10" id="KW-1185">Reference proteome</keyword>
<name>A0ABT1LAZ5_9HYPH</name>
<proteinExistence type="inferred from homology"/>
<dbReference type="NCBIfam" id="TIGR00231">
    <property type="entry name" value="small_GTP"/>
    <property type="match status" value="1"/>
</dbReference>
<gene>
    <name evidence="6 9" type="primary">mnmE</name>
    <name evidence="6" type="synonym">trmE</name>
    <name evidence="9" type="ORF">NK718_09035</name>
</gene>
<feature type="binding site" evidence="6">
    <location>
        <position position="253"/>
    </location>
    <ligand>
        <name>Mg(2+)</name>
        <dbReference type="ChEBI" id="CHEBI:18420"/>
    </ligand>
</feature>
<keyword evidence="2 6" id="KW-0819">tRNA processing</keyword>
<feature type="binding site" evidence="6">
    <location>
        <position position="232"/>
    </location>
    <ligand>
        <name>Mg(2+)</name>
        <dbReference type="ChEBI" id="CHEBI:18420"/>
    </ligand>
</feature>
<feature type="binding site" evidence="6">
    <location>
        <position position="436"/>
    </location>
    <ligand>
        <name>(6S)-5-formyl-5,6,7,8-tetrahydrofolate</name>
        <dbReference type="ChEBI" id="CHEBI:57457"/>
    </ligand>
</feature>
<keyword evidence="6" id="KW-0460">Magnesium</keyword>
<comment type="caution">
    <text evidence="9">The sequence shown here is derived from an EMBL/GenBank/DDBJ whole genome shotgun (WGS) entry which is preliminary data.</text>
</comment>
<keyword evidence="5 6" id="KW-0342">GTP-binding</keyword>
<organism evidence="9 10">
    <name type="scientific">Alsobacter ponti</name>
    <dbReference type="NCBI Taxonomy" id="2962936"/>
    <lineage>
        <taxon>Bacteria</taxon>
        <taxon>Pseudomonadati</taxon>
        <taxon>Pseudomonadota</taxon>
        <taxon>Alphaproteobacteria</taxon>
        <taxon>Hyphomicrobiales</taxon>
        <taxon>Alsobacteraceae</taxon>
        <taxon>Alsobacter</taxon>
    </lineage>
</organism>
<dbReference type="EC" id="3.6.-.-" evidence="6"/>
<feature type="binding site" evidence="6">
    <location>
        <position position="122"/>
    </location>
    <ligand>
        <name>(6S)-5-formyl-5,6,7,8-tetrahydrofolate</name>
        <dbReference type="ChEBI" id="CHEBI:57457"/>
    </ligand>
</feature>
<dbReference type="GO" id="GO:0016787">
    <property type="term" value="F:hydrolase activity"/>
    <property type="evidence" value="ECO:0007669"/>
    <property type="project" value="UniProtKB-KW"/>
</dbReference>
<comment type="caution">
    <text evidence="6">Lacks conserved residue(s) required for the propagation of feature annotation.</text>
</comment>
<dbReference type="NCBIfam" id="TIGR00450">
    <property type="entry name" value="mnmE_trmE_thdF"/>
    <property type="match status" value="1"/>
</dbReference>
<dbReference type="InterPro" id="IPR031168">
    <property type="entry name" value="G_TrmE"/>
</dbReference>
<dbReference type="Gene3D" id="3.40.50.300">
    <property type="entry name" value="P-loop containing nucleotide triphosphate hydrolases"/>
    <property type="match status" value="1"/>
</dbReference>
<comment type="similarity">
    <text evidence="1 6 7">Belongs to the TRAFAC class TrmE-Era-EngA-EngB-Septin-like GTPase superfamily. TrmE GTPase family.</text>
</comment>
<evidence type="ECO:0000313" key="9">
    <source>
        <dbReference type="EMBL" id="MCP8938656.1"/>
    </source>
</evidence>
<keyword evidence="6 9" id="KW-0378">Hydrolase</keyword>
<dbReference type="PANTHER" id="PTHR42714:SF2">
    <property type="entry name" value="TRNA MODIFICATION GTPASE GTPBP3, MITOCHONDRIAL"/>
    <property type="match status" value="1"/>
</dbReference>
<dbReference type="CDD" id="cd04164">
    <property type="entry name" value="trmE"/>
    <property type="match status" value="1"/>
</dbReference>
<sequence>MTGHPTDTIFALASGAGKAALAVIRISGPRTRFVLETMAGTVTQPRRMSRRTLRDGTGAPLDDALVVFFPGPASFTGEDSAELHLHGGRAVIERALASLGALVGCRLAEPGEFTRRAFLNGKLDGTEVEALADLIDAETTGQAAQALAQLRGALSTAISDLRSRLLHAMALLEAGLDFADEGDVEPDTLPVREALGDVAGLIDALLADAGRGEKVREGVNVVILGRPNAGKSTLLNALARRDVAIVTDTPGTTRDLLEVRLELAGVPVTLVDTAGLHETSDPVEREGIRRALVRAERADLVIWLASTGDEPPPSVNAPLLSVQSKVDSTPDRFGCSLEISARTGEGMDALLGELERCVRDRFGGETAVVTRERHRLALEAAKRRVESAIEGLDEGRLPELVSEDMRLATREVERILGRVDVEQMLDTLFSGFCIGK</sequence>
<dbReference type="Pfam" id="PF10396">
    <property type="entry name" value="TrmE_N"/>
    <property type="match status" value="1"/>
</dbReference>
<feature type="binding site" evidence="6">
    <location>
        <begin position="272"/>
        <end position="275"/>
    </location>
    <ligand>
        <name>GTP</name>
        <dbReference type="ChEBI" id="CHEBI:37565"/>
    </ligand>
</feature>
<comment type="cofactor">
    <cofactor evidence="6">
        <name>K(+)</name>
        <dbReference type="ChEBI" id="CHEBI:29103"/>
    </cofactor>
    <text evidence="6">Binds 1 potassium ion per subunit.</text>
</comment>
<evidence type="ECO:0000256" key="7">
    <source>
        <dbReference type="RuleBase" id="RU003313"/>
    </source>
</evidence>
<dbReference type="InterPro" id="IPR004520">
    <property type="entry name" value="GTPase_MnmE"/>
</dbReference>
<comment type="subunit">
    <text evidence="6">Homodimer. Heterotetramer of two MnmE and two MnmG subunits.</text>
</comment>
<evidence type="ECO:0000256" key="2">
    <source>
        <dbReference type="ARBA" id="ARBA00022694"/>
    </source>
</evidence>
<reference evidence="9 10" key="1">
    <citation type="submission" date="2022-07" db="EMBL/GenBank/DDBJ databases">
        <authorList>
            <person name="Li W.-J."/>
            <person name="Deng Q.-Q."/>
        </authorList>
    </citation>
    <scope>NUCLEOTIDE SEQUENCE [LARGE SCALE GENOMIC DNA]</scope>
    <source>
        <strain evidence="9 10">SYSU M60028</strain>
    </source>
</reference>
<keyword evidence="6" id="KW-0963">Cytoplasm</keyword>
<comment type="subcellular location">
    <subcellularLocation>
        <location evidence="6">Cytoplasm</location>
    </subcellularLocation>
</comment>
<feature type="binding site" evidence="6">
    <location>
        <begin position="228"/>
        <end position="233"/>
    </location>
    <ligand>
        <name>GTP</name>
        <dbReference type="ChEBI" id="CHEBI:37565"/>
    </ligand>
</feature>
<dbReference type="SUPFAM" id="SSF52540">
    <property type="entry name" value="P-loop containing nucleoside triphosphate hydrolases"/>
    <property type="match status" value="1"/>
</dbReference>
<dbReference type="InterPro" id="IPR027368">
    <property type="entry name" value="MnmE_dom2"/>
</dbReference>
<dbReference type="RefSeq" id="WP_254740803.1">
    <property type="nucleotide sequence ID" value="NZ_JANCLU010000007.1"/>
</dbReference>
<feature type="domain" description="TrmE-type G" evidence="8">
    <location>
        <begin position="218"/>
        <end position="359"/>
    </location>
</feature>